<dbReference type="RefSeq" id="WP_077395505.1">
    <property type="nucleotide sequence ID" value="NZ_JATM01000001.1"/>
</dbReference>
<accession>A0A1S8GRI0</accession>
<comment type="function">
    <text evidence="5">Catalyzes the ATP-dependent conversion of 5-aminoimidazole ribonucleotide (AIR) and HCO(3)- to N5-carboxyaminoimidazole ribonucleotide (N5-CAIR).</text>
</comment>
<feature type="binding site" evidence="4">
    <location>
        <position position="108"/>
    </location>
    <ligand>
        <name>ATP</name>
        <dbReference type="ChEBI" id="CHEBI:30616"/>
    </ligand>
</feature>
<dbReference type="STRING" id="1539051.AL01_01570"/>
<dbReference type="Gene3D" id="3.40.50.20">
    <property type="match status" value="1"/>
</dbReference>
<evidence type="ECO:0000256" key="5">
    <source>
        <dbReference type="RuleBase" id="RU361200"/>
    </source>
</evidence>
<dbReference type="PANTHER" id="PTHR11609:SF5">
    <property type="entry name" value="PHOSPHORIBOSYLAMINOIMIDAZOLE CARBOXYLASE"/>
    <property type="match status" value="1"/>
</dbReference>
<keyword evidence="8" id="KW-1185">Reference proteome</keyword>
<dbReference type="PROSITE" id="PS50975">
    <property type="entry name" value="ATP_GRASP"/>
    <property type="match status" value="1"/>
</dbReference>
<dbReference type="Gene3D" id="3.30.470.20">
    <property type="entry name" value="ATP-grasp fold, B domain"/>
    <property type="match status" value="1"/>
</dbReference>
<dbReference type="HAMAP" id="MF_01928">
    <property type="entry name" value="PurK"/>
    <property type="match status" value="1"/>
</dbReference>
<keyword evidence="2 4" id="KW-0658">Purine biosynthesis</keyword>
<dbReference type="SUPFAM" id="SSF52440">
    <property type="entry name" value="PreATP-grasp domain"/>
    <property type="match status" value="1"/>
</dbReference>
<evidence type="ECO:0000256" key="3">
    <source>
        <dbReference type="ARBA" id="ARBA00022840"/>
    </source>
</evidence>
<protein>
    <recommendedName>
        <fullName evidence="4 5">N5-carboxyaminoimidazole ribonucleotide synthase</fullName>
        <shortName evidence="4 5">N5-CAIR synthase</shortName>
        <ecNumber evidence="4 5">6.3.4.18</ecNumber>
    </recommendedName>
    <alternativeName>
        <fullName evidence="4 5">5-(carboxyamino)imidazole ribonucleotide synthetase</fullName>
    </alternativeName>
</protein>
<dbReference type="InterPro" id="IPR054350">
    <property type="entry name" value="PurT/PurK_preATP-grasp"/>
</dbReference>
<sequence>MKTEALKPGACIGIVGGGQLGRMSAVAAARLGYKVHILSDSQPNPAAETSAYLTIGSYDDPICLEKFARSCDVITFEFENISAEGLSHLARFCPVHPSGRILEISQDRITEKTTLGSFGLPVAPWREVASPDELRSLSSFGFPCILKTTRFGYDGKGQFRLDDEEAFRTLLEKADALPYPLVAEQKIDFAREVSVMVARNAEGTIRCFDVSENHHRQGILRVSVAPAPIMPSLAEKAQALATELAEKLGLIGIMGVELFEDRNGTLLVNEIAPRPHNSGHWTMNACLVDQFEMHIRAVTGLPLPPARRHSDAYMHNLIGPDDMALLPGIFQEENASIHLYGKKEARPGRKMGHVNRIFPRGGLPGSMVLSSYQPRLEG</sequence>
<dbReference type="GO" id="GO:0006189">
    <property type="term" value="P:'de novo' IMP biosynthetic process"/>
    <property type="evidence" value="ECO:0007669"/>
    <property type="project" value="UniProtKB-UniRule"/>
</dbReference>
<dbReference type="PANTHER" id="PTHR11609">
    <property type="entry name" value="PURINE BIOSYNTHESIS PROTEIN 6/7, PUR6/7"/>
    <property type="match status" value="1"/>
</dbReference>
<evidence type="ECO:0000256" key="4">
    <source>
        <dbReference type="HAMAP-Rule" id="MF_01928"/>
    </source>
</evidence>
<keyword evidence="4 5" id="KW-0436">Ligase</keyword>
<dbReference type="InterPro" id="IPR040686">
    <property type="entry name" value="PurK_C"/>
</dbReference>
<dbReference type="EMBL" id="JATM01000001">
    <property type="protein sequence ID" value="OOL19679.1"/>
    <property type="molecule type" value="Genomic_DNA"/>
</dbReference>
<organism evidence="7 8">
    <name type="scientific">Bombella intestini</name>
    <dbReference type="NCBI Taxonomy" id="1539051"/>
    <lineage>
        <taxon>Bacteria</taxon>
        <taxon>Pseudomonadati</taxon>
        <taxon>Pseudomonadota</taxon>
        <taxon>Alphaproteobacteria</taxon>
        <taxon>Acetobacterales</taxon>
        <taxon>Acetobacteraceae</taxon>
        <taxon>Bombella</taxon>
    </lineage>
</organism>
<comment type="function">
    <text evidence="4">Catalyzes the ATP-dependent conversion of 5-aminoimidazole ribonucleotide (AIR) and HCO(3)(-) to N5-carboxyaminoimidazole ribonucleotide (N5-CAIR).</text>
</comment>
<keyword evidence="3 4" id="KW-0067">ATP-binding</keyword>
<feature type="binding site" evidence="4">
    <location>
        <begin position="269"/>
        <end position="270"/>
    </location>
    <ligand>
        <name>ATP</name>
        <dbReference type="ChEBI" id="CHEBI:30616"/>
    </ligand>
</feature>
<evidence type="ECO:0000256" key="2">
    <source>
        <dbReference type="ARBA" id="ARBA00022755"/>
    </source>
</evidence>
<dbReference type="InterPro" id="IPR011054">
    <property type="entry name" value="Rudment_hybrid_motif"/>
</dbReference>
<evidence type="ECO:0000256" key="1">
    <source>
        <dbReference type="ARBA" id="ARBA00022741"/>
    </source>
</evidence>
<dbReference type="Gene3D" id="3.30.1490.20">
    <property type="entry name" value="ATP-grasp fold, A domain"/>
    <property type="match status" value="1"/>
</dbReference>
<dbReference type="NCBIfam" id="NF004676">
    <property type="entry name" value="PRK06019.1-2"/>
    <property type="match status" value="1"/>
</dbReference>
<feature type="binding site" evidence="4">
    <location>
        <begin position="152"/>
        <end position="158"/>
    </location>
    <ligand>
        <name>ATP</name>
        <dbReference type="ChEBI" id="CHEBI:30616"/>
    </ligand>
</feature>
<feature type="binding site" evidence="4">
    <location>
        <begin position="184"/>
        <end position="187"/>
    </location>
    <ligand>
        <name>ATP</name>
        <dbReference type="ChEBI" id="CHEBI:30616"/>
    </ligand>
</feature>
<name>A0A1S8GRI0_9PROT</name>
<dbReference type="EC" id="6.3.4.18" evidence="4 5"/>
<reference evidence="7 8" key="1">
    <citation type="journal article" date="2016" name="PLoS ONE">
        <title>Whole-Genome Sequence Analysis of Bombella intestini LMG 28161T, a Novel Acetic Acid Bacterium Isolated from the Crop of a Red-Tailed Bumble Bee, Bombus lapidarius.</title>
        <authorList>
            <person name="Li L."/>
            <person name="Illeghems K."/>
            <person name="Van Kerrebroeck S."/>
            <person name="Borremans W."/>
            <person name="Cleenwerck I."/>
            <person name="Smagghe G."/>
            <person name="De Vuyst L."/>
            <person name="Vandamme P."/>
        </authorList>
    </citation>
    <scope>NUCLEOTIDE SEQUENCE [LARGE SCALE GENOMIC DNA]</scope>
    <source>
        <strain evidence="7 8">R-52487</strain>
    </source>
</reference>
<dbReference type="InterPro" id="IPR013815">
    <property type="entry name" value="ATP_grasp_subdomain_1"/>
</dbReference>
<gene>
    <name evidence="4 5" type="primary">purK</name>
    <name evidence="7" type="ORF">AL01_01570</name>
</gene>
<dbReference type="InterPro" id="IPR003135">
    <property type="entry name" value="ATP-grasp_carboxylate-amine"/>
</dbReference>
<feature type="binding site" evidence="4">
    <location>
        <position position="147"/>
    </location>
    <ligand>
        <name>ATP</name>
        <dbReference type="ChEBI" id="CHEBI:30616"/>
    </ligand>
</feature>
<dbReference type="OrthoDB" id="9804625at2"/>
<dbReference type="NCBIfam" id="NF004675">
    <property type="entry name" value="PRK06019.1-1"/>
    <property type="match status" value="1"/>
</dbReference>
<keyword evidence="1 4" id="KW-0547">Nucleotide-binding</keyword>
<keyword evidence="7" id="KW-0456">Lyase</keyword>
<dbReference type="Pfam" id="PF02222">
    <property type="entry name" value="ATP-grasp"/>
    <property type="match status" value="1"/>
</dbReference>
<dbReference type="InterPro" id="IPR011761">
    <property type="entry name" value="ATP-grasp"/>
</dbReference>
<evidence type="ECO:0000313" key="8">
    <source>
        <dbReference type="Proteomes" id="UP000200980"/>
    </source>
</evidence>
<evidence type="ECO:0000313" key="7">
    <source>
        <dbReference type="EMBL" id="OOL19679.1"/>
    </source>
</evidence>
<feature type="domain" description="ATP-grasp" evidence="6">
    <location>
        <begin position="112"/>
        <end position="299"/>
    </location>
</feature>
<dbReference type="GO" id="GO:0004638">
    <property type="term" value="F:phosphoribosylaminoimidazole carboxylase activity"/>
    <property type="evidence" value="ECO:0007669"/>
    <property type="project" value="InterPro"/>
</dbReference>
<proteinExistence type="inferred from homology"/>
<comment type="catalytic activity">
    <reaction evidence="4 5">
        <text>5-amino-1-(5-phospho-beta-D-ribosyl)imidazole + hydrogencarbonate + ATP = 5-carboxyamino-1-(5-phospho-D-ribosyl)imidazole + ADP + phosphate + 2 H(+)</text>
        <dbReference type="Rhea" id="RHEA:19317"/>
        <dbReference type="ChEBI" id="CHEBI:15378"/>
        <dbReference type="ChEBI" id="CHEBI:17544"/>
        <dbReference type="ChEBI" id="CHEBI:30616"/>
        <dbReference type="ChEBI" id="CHEBI:43474"/>
        <dbReference type="ChEBI" id="CHEBI:58730"/>
        <dbReference type="ChEBI" id="CHEBI:137981"/>
        <dbReference type="ChEBI" id="CHEBI:456216"/>
        <dbReference type="EC" id="6.3.4.18"/>
    </reaction>
</comment>
<comment type="caution">
    <text evidence="7">The sequence shown here is derived from an EMBL/GenBank/DDBJ whole genome shotgun (WGS) entry which is preliminary data.</text>
</comment>
<comment type="pathway">
    <text evidence="4 5">Purine metabolism; IMP biosynthesis via de novo pathway; 5-amino-1-(5-phospho-D-ribosyl)imidazole-4-carboxylate from 5-amino-1-(5-phospho-D-ribosyl)imidazole (N5-CAIR route): step 1/2.</text>
</comment>
<dbReference type="SUPFAM" id="SSF56059">
    <property type="entry name" value="Glutathione synthetase ATP-binding domain-like"/>
    <property type="match status" value="1"/>
</dbReference>
<dbReference type="GO" id="GO:0005524">
    <property type="term" value="F:ATP binding"/>
    <property type="evidence" value="ECO:0007669"/>
    <property type="project" value="UniProtKB-UniRule"/>
</dbReference>
<dbReference type="GO" id="GO:0046872">
    <property type="term" value="F:metal ion binding"/>
    <property type="evidence" value="ECO:0007669"/>
    <property type="project" value="InterPro"/>
</dbReference>
<dbReference type="Proteomes" id="UP000200980">
    <property type="component" value="Unassembled WGS sequence"/>
</dbReference>
<comment type="subunit">
    <text evidence="4 5">Homodimer.</text>
</comment>
<dbReference type="InterPro" id="IPR005875">
    <property type="entry name" value="PurK"/>
</dbReference>
<dbReference type="Pfam" id="PF22660">
    <property type="entry name" value="RS_preATP-grasp-like"/>
    <property type="match status" value="1"/>
</dbReference>
<dbReference type="GO" id="GO:0034028">
    <property type="term" value="F:5-(carboxyamino)imidazole ribonucleotide synthase activity"/>
    <property type="evidence" value="ECO:0007669"/>
    <property type="project" value="UniProtKB-UniRule"/>
</dbReference>
<feature type="binding site" evidence="4">
    <location>
        <position position="192"/>
    </location>
    <ligand>
        <name>ATP</name>
        <dbReference type="ChEBI" id="CHEBI:30616"/>
    </ligand>
</feature>
<comment type="similarity">
    <text evidence="4 5">Belongs to the PurK/PurT family.</text>
</comment>
<dbReference type="NCBIfam" id="TIGR01161">
    <property type="entry name" value="purK"/>
    <property type="match status" value="1"/>
</dbReference>
<dbReference type="Pfam" id="PF17769">
    <property type="entry name" value="PurK_C"/>
    <property type="match status" value="1"/>
</dbReference>
<dbReference type="NCBIfam" id="NF004679">
    <property type="entry name" value="PRK06019.1-5"/>
    <property type="match status" value="1"/>
</dbReference>
<evidence type="ECO:0000259" key="6">
    <source>
        <dbReference type="PROSITE" id="PS50975"/>
    </source>
</evidence>
<dbReference type="InterPro" id="IPR016185">
    <property type="entry name" value="PreATP-grasp_dom_sf"/>
</dbReference>
<dbReference type="AlphaFoldDB" id="A0A1S8GRI0"/>
<dbReference type="SUPFAM" id="SSF51246">
    <property type="entry name" value="Rudiment single hybrid motif"/>
    <property type="match status" value="1"/>
</dbReference>
<dbReference type="UniPathway" id="UPA00074">
    <property type="reaction ID" value="UER00942"/>
</dbReference>
<dbReference type="GO" id="GO:0005829">
    <property type="term" value="C:cytosol"/>
    <property type="evidence" value="ECO:0007669"/>
    <property type="project" value="TreeGrafter"/>
</dbReference>
<feature type="binding site" evidence="4">
    <location>
        <position position="215"/>
    </location>
    <ligand>
        <name>ATP</name>
        <dbReference type="ChEBI" id="CHEBI:30616"/>
    </ligand>
</feature>